<dbReference type="AlphaFoldDB" id="A0A8J4Q0Z5"/>
<dbReference type="Proteomes" id="UP000695562">
    <property type="component" value="Unassembled WGS sequence"/>
</dbReference>
<evidence type="ECO:0000256" key="1">
    <source>
        <dbReference type="SAM" id="MobiDB-lite"/>
    </source>
</evidence>
<proteinExistence type="predicted"/>
<feature type="signal peptide" evidence="2">
    <location>
        <begin position="1"/>
        <end position="17"/>
    </location>
</feature>
<feature type="region of interest" description="Disordered" evidence="1">
    <location>
        <begin position="538"/>
        <end position="562"/>
    </location>
</feature>
<evidence type="ECO:0000313" key="3">
    <source>
        <dbReference type="EMBL" id="KAF2077963.1"/>
    </source>
</evidence>
<name>A0A8J4Q0Z5_9MYCE</name>
<feature type="chain" id="PRO_5035196066" evidence="2">
    <location>
        <begin position="18"/>
        <end position="562"/>
    </location>
</feature>
<keyword evidence="2" id="KW-0732">Signal</keyword>
<reference evidence="3" key="1">
    <citation type="submission" date="2020-01" db="EMBL/GenBank/DDBJ databases">
        <title>Development of genomics and gene disruption for Polysphondylium violaceum indicates a role for the polyketide synthase stlB in stalk morphogenesis.</title>
        <authorList>
            <person name="Narita B."/>
            <person name="Kawabe Y."/>
            <person name="Kin K."/>
            <person name="Saito T."/>
            <person name="Gibbs R."/>
            <person name="Kuspa A."/>
            <person name="Muzny D."/>
            <person name="Queller D."/>
            <person name="Richards S."/>
            <person name="Strassman J."/>
            <person name="Sucgang R."/>
            <person name="Worley K."/>
            <person name="Schaap P."/>
        </authorList>
    </citation>
    <scope>NUCLEOTIDE SEQUENCE</scope>
    <source>
        <strain evidence="3">QSvi11</strain>
    </source>
</reference>
<accession>A0A8J4Q0Z5</accession>
<evidence type="ECO:0000313" key="4">
    <source>
        <dbReference type="Proteomes" id="UP000695562"/>
    </source>
</evidence>
<sequence>MIKVFTIFILLVPVIISQQWNAVPGNIKKQLDISYDIIFPRHSKAPISQFGFCFNPSQSLRTVQWGSERVEEKDKDGNPIKGPDGKPIMKIIYDWTVLIDGGKEPVRIRDEKAKFLEILPSFENSEFVIQHMMGDTKTDHFHSESIMLEAINTYKGLKDKCEKGGFYLFTKFMACSTCSGKLLEEILNKKQESINRPGKVSQQLDSFAAFKEAIPFYVFYSFQWDTDKYHYANLLRFQKSKIHLVRYGFNEWSTPNNKVTWDPKSIQERALETFTFYDVEKPMEKPKVLNNNVSLLNLFHSSIKNKKVRMILFLEKIWFPLCSTNCGLKWDFGCWKKVGMSIMTEYYLTKKDVDTLVAFKYYLDKEGEDYRASLKTVKISSTDPNKPDEAVPNNVRDNPERYSVPIGPLIQEGDTFQLDNGAQTQLLQLTITEKWCQGISKDVKQHTIFCHEIDSEVNLDFSENHITKLIKSVINASIDKSTTSEATKESHQTTSQKTSHHTTTHTTTAQNAQNAQITPKPKTMAEILFEAQAKKKIKKKKKAFKSMPYSYSKGNSWTWTDE</sequence>
<dbReference type="EMBL" id="AJWJ01000015">
    <property type="protein sequence ID" value="KAF2077963.1"/>
    <property type="molecule type" value="Genomic_DNA"/>
</dbReference>
<protein>
    <submittedName>
        <fullName evidence="3">Uncharacterized protein</fullName>
    </submittedName>
</protein>
<gene>
    <name evidence="3" type="ORF">CYY_000763</name>
</gene>
<comment type="caution">
    <text evidence="3">The sequence shown here is derived from an EMBL/GenBank/DDBJ whole genome shotgun (WGS) entry which is preliminary data.</text>
</comment>
<feature type="compositionally biased region" description="Polar residues" evidence="1">
    <location>
        <begin position="552"/>
        <end position="562"/>
    </location>
</feature>
<evidence type="ECO:0000256" key="2">
    <source>
        <dbReference type="SAM" id="SignalP"/>
    </source>
</evidence>
<feature type="region of interest" description="Disordered" evidence="1">
    <location>
        <begin position="482"/>
        <end position="518"/>
    </location>
</feature>
<keyword evidence="4" id="KW-1185">Reference proteome</keyword>
<organism evidence="3 4">
    <name type="scientific">Polysphondylium violaceum</name>
    <dbReference type="NCBI Taxonomy" id="133409"/>
    <lineage>
        <taxon>Eukaryota</taxon>
        <taxon>Amoebozoa</taxon>
        <taxon>Evosea</taxon>
        <taxon>Eumycetozoa</taxon>
        <taxon>Dictyostelia</taxon>
        <taxon>Dictyosteliales</taxon>
        <taxon>Dictyosteliaceae</taxon>
        <taxon>Polysphondylium</taxon>
    </lineage>
</organism>